<accession>A0A078GPH8</accession>
<reference evidence="3" key="2">
    <citation type="submission" date="2014-06" db="EMBL/GenBank/DDBJ databases">
        <authorList>
            <person name="Genoscope - CEA"/>
        </authorList>
    </citation>
    <scope>NUCLEOTIDE SEQUENCE</scope>
</reference>
<dbReference type="PaxDb" id="3708-A0A078GPH8"/>
<name>A0A078GPH8_BRANA</name>
<dbReference type="EMBL" id="HG994365">
    <property type="protein sequence ID" value="CAF2073702.1"/>
    <property type="molecule type" value="Genomic_DNA"/>
</dbReference>
<organism evidence="3 4">
    <name type="scientific">Brassica napus</name>
    <name type="common">Rape</name>
    <dbReference type="NCBI Taxonomy" id="3708"/>
    <lineage>
        <taxon>Eukaryota</taxon>
        <taxon>Viridiplantae</taxon>
        <taxon>Streptophyta</taxon>
        <taxon>Embryophyta</taxon>
        <taxon>Tracheophyta</taxon>
        <taxon>Spermatophyta</taxon>
        <taxon>Magnoliopsida</taxon>
        <taxon>eudicotyledons</taxon>
        <taxon>Gunneridae</taxon>
        <taxon>Pentapetalae</taxon>
        <taxon>rosids</taxon>
        <taxon>malvids</taxon>
        <taxon>Brassicales</taxon>
        <taxon>Brassicaceae</taxon>
        <taxon>Brassiceae</taxon>
        <taxon>Brassica</taxon>
    </lineage>
</organism>
<reference evidence="3 4" key="1">
    <citation type="journal article" date="2014" name="Science">
        <title>Plant genetics. Early allopolyploid evolution in the post-Neolithic Brassica napus oilseed genome.</title>
        <authorList>
            <person name="Chalhoub B."/>
            <person name="Denoeud F."/>
            <person name="Liu S."/>
            <person name="Parkin I.A."/>
            <person name="Tang H."/>
            <person name="Wang X."/>
            <person name="Chiquet J."/>
            <person name="Belcram H."/>
            <person name="Tong C."/>
            <person name="Samans B."/>
            <person name="Correa M."/>
            <person name="Da Silva C."/>
            <person name="Just J."/>
            <person name="Falentin C."/>
            <person name="Koh C.S."/>
            <person name="Le Clainche I."/>
            <person name="Bernard M."/>
            <person name="Bento P."/>
            <person name="Noel B."/>
            <person name="Labadie K."/>
            <person name="Alberti A."/>
            <person name="Charles M."/>
            <person name="Arnaud D."/>
            <person name="Guo H."/>
            <person name="Daviaud C."/>
            <person name="Alamery S."/>
            <person name="Jabbari K."/>
            <person name="Zhao M."/>
            <person name="Edger P.P."/>
            <person name="Chelaifa H."/>
            <person name="Tack D."/>
            <person name="Lassalle G."/>
            <person name="Mestiri I."/>
            <person name="Schnel N."/>
            <person name="Le Paslier M.C."/>
            <person name="Fan G."/>
            <person name="Renault V."/>
            <person name="Bayer P.E."/>
            <person name="Golicz A.A."/>
            <person name="Manoli S."/>
            <person name="Lee T.H."/>
            <person name="Thi V.H."/>
            <person name="Chalabi S."/>
            <person name="Hu Q."/>
            <person name="Fan C."/>
            <person name="Tollenaere R."/>
            <person name="Lu Y."/>
            <person name="Battail C."/>
            <person name="Shen J."/>
            <person name="Sidebottom C.H."/>
            <person name="Wang X."/>
            <person name="Canaguier A."/>
            <person name="Chauveau A."/>
            <person name="Berard A."/>
            <person name="Deniot G."/>
            <person name="Guan M."/>
            <person name="Liu Z."/>
            <person name="Sun F."/>
            <person name="Lim Y.P."/>
            <person name="Lyons E."/>
            <person name="Town C.D."/>
            <person name="Bancroft I."/>
            <person name="Wang X."/>
            <person name="Meng J."/>
            <person name="Ma J."/>
            <person name="Pires J.C."/>
            <person name="King G.J."/>
            <person name="Brunel D."/>
            <person name="Delourme R."/>
            <person name="Renard M."/>
            <person name="Aury J.M."/>
            <person name="Adams K.L."/>
            <person name="Batley J."/>
            <person name="Snowdon R.J."/>
            <person name="Tost J."/>
            <person name="Edwards D."/>
            <person name="Zhou Y."/>
            <person name="Hua W."/>
            <person name="Sharpe A.G."/>
            <person name="Paterson A.H."/>
            <person name="Guan C."/>
            <person name="Wincker P."/>
        </authorList>
    </citation>
    <scope>NUCLEOTIDE SEQUENCE [LARGE SCALE GENOMIC DNA]</scope>
    <source>
        <strain evidence="4">cv. Darmor-bzh</strain>
    </source>
</reference>
<dbReference type="Proteomes" id="UP000028999">
    <property type="component" value="Unassembled WGS sequence"/>
</dbReference>
<dbReference type="Gramene" id="CDY26523">
    <property type="protein sequence ID" value="CDY26523"/>
    <property type="gene ID" value="GSBRNA2T00035366001"/>
</dbReference>
<evidence type="ECO:0000313" key="2">
    <source>
        <dbReference type="EMBL" id="CDY26522.1"/>
    </source>
</evidence>
<dbReference type="Gramene" id="CDY26522">
    <property type="protein sequence ID" value="CDY26522"/>
    <property type="gene ID" value="GSBRNA2T00035364001"/>
</dbReference>
<sequence length="194" mass="22290">MDRRNPKLTPSLDPQVRFFCSEILLTRRRFQCTKGRIVAEEELQILNKPSHVSTAEEDENQCGKSGYGQVLHEPFLKLLKHEEGDESEVSRETERLALQSITIPNQFAKQGMLVVAIGTMIFADVLGRTLSGRHLVSSRRYFRRIVWHQDGSMIKKNVPQLKSFRDKKELSSNLTNSRYKQDIARSCKDVLKTG</sequence>
<keyword evidence="4" id="KW-1185">Reference proteome</keyword>
<dbReference type="EMBL" id="LK032191">
    <property type="protein sequence ID" value="CDY26522.1"/>
    <property type="molecule type" value="Genomic_DNA"/>
</dbReference>
<proteinExistence type="predicted"/>
<dbReference type="AlphaFoldDB" id="A0A078GPH8"/>
<evidence type="ECO:0000313" key="1">
    <source>
        <dbReference type="EMBL" id="CAF2073702.1"/>
    </source>
</evidence>
<evidence type="ECO:0000313" key="4">
    <source>
        <dbReference type="Proteomes" id="UP000028999"/>
    </source>
</evidence>
<dbReference type="Proteomes" id="UP001295469">
    <property type="component" value="Chromosome C01"/>
</dbReference>
<protein>
    <submittedName>
        <fullName evidence="1">(rape) hypothetical protein</fullName>
    </submittedName>
    <submittedName>
        <fullName evidence="3">BnaC01g23760D protein</fullName>
    </submittedName>
    <submittedName>
        <fullName evidence="2">BnaC01g23770D protein</fullName>
    </submittedName>
</protein>
<evidence type="ECO:0000313" key="3">
    <source>
        <dbReference type="EMBL" id="CDY26523.1"/>
    </source>
</evidence>
<dbReference type="EMBL" id="LK032191">
    <property type="protein sequence ID" value="CDY26523.1"/>
    <property type="molecule type" value="Genomic_DNA"/>
</dbReference>
<dbReference type="STRING" id="3708.A0A078GPH8"/>
<reference evidence="1" key="3">
    <citation type="submission" date="2021-01" db="EMBL/GenBank/DDBJ databases">
        <authorList>
            <consortium name="Genoscope - CEA"/>
            <person name="William W."/>
        </authorList>
    </citation>
    <scope>NUCLEOTIDE SEQUENCE</scope>
</reference>
<gene>
    <name evidence="3" type="primary">BnaC01g23760D</name>
    <name evidence="2" type="synonym">BnaC01g23770D</name>
    <name evidence="1" type="ORF">DARMORV10_C01P29530.1</name>
    <name evidence="2" type="ORF">GSBRNA2T00035364001</name>
    <name evidence="3" type="ORF">GSBRNA2T00035366001</name>
</gene>